<comment type="caution">
    <text evidence="5">The sequence shown here is derived from an EMBL/GenBank/DDBJ whole genome shotgun (WGS) entry which is preliminary data.</text>
</comment>
<dbReference type="RefSeq" id="WP_379120732.1">
    <property type="nucleotide sequence ID" value="NZ_JBHMAG010000021.1"/>
</dbReference>
<organism evidence="5 6">
    <name type="scientific">Paenibacillus hodogayensis</name>
    <dbReference type="NCBI Taxonomy" id="279208"/>
    <lineage>
        <taxon>Bacteria</taxon>
        <taxon>Bacillati</taxon>
        <taxon>Bacillota</taxon>
        <taxon>Bacilli</taxon>
        <taxon>Bacillales</taxon>
        <taxon>Paenibacillaceae</taxon>
        <taxon>Paenibacillus</taxon>
    </lineage>
</organism>
<gene>
    <name evidence="5" type="ORF">ACFFNY_32155</name>
</gene>
<name>A0ABV5W6Q5_9BACL</name>
<dbReference type="Gene3D" id="3.40.190.10">
    <property type="entry name" value="Periplasmic binding protein-like II"/>
    <property type="match status" value="1"/>
</dbReference>
<dbReference type="Pfam" id="PF01547">
    <property type="entry name" value="SBP_bac_1"/>
    <property type="match status" value="1"/>
</dbReference>
<dbReference type="PANTHER" id="PTHR43649">
    <property type="entry name" value="ARABINOSE-BINDING PROTEIN-RELATED"/>
    <property type="match status" value="1"/>
</dbReference>
<evidence type="ECO:0000256" key="3">
    <source>
        <dbReference type="ARBA" id="ARBA00022448"/>
    </source>
</evidence>
<dbReference type="InterPro" id="IPR050490">
    <property type="entry name" value="Bact_solute-bd_prot1"/>
</dbReference>
<dbReference type="SUPFAM" id="SSF53850">
    <property type="entry name" value="Periplasmic binding protein-like II"/>
    <property type="match status" value="1"/>
</dbReference>
<keyword evidence="6" id="KW-1185">Reference proteome</keyword>
<dbReference type="InterPro" id="IPR006059">
    <property type="entry name" value="SBP"/>
</dbReference>
<evidence type="ECO:0000256" key="4">
    <source>
        <dbReference type="ARBA" id="ARBA00022729"/>
    </source>
</evidence>
<keyword evidence="3" id="KW-0813">Transport</keyword>
<dbReference type="Proteomes" id="UP001589619">
    <property type="component" value="Unassembled WGS sequence"/>
</dbReference>
<protein>
    <submittedName>
        <fullName evidence="5">ABC transporter substrate-binding protein</fullName>
    </submittedName>
</protein>
<dbReference type="EMBL" id="JBHMAG010000021">
    <property type="protein sequence ID" value="MFB9756255.1"/>
    <property type="molecule type" value="Genomic_DNA"/>
</dbReference>
<accession>A0ABV5W6Q5</accession>
<sequence>MQLTRSGGMHVAPPLLIALENQIGKKILGGFHLRKKHEKQAVVLSVAMMCFLLSGCGGQQTEKAGKAVQNEPLSISTNPVTLRIALPYNWVQEAEFKQYIEEPVKKRYPHISFEIFNLAAKGQTLDELIAADQIPDLVMTASPLMERYMGRGLEENIEPLIKKHGFDLTRLNKTAVDAVKIVSQTDYLTGLPWTMHFYANYYNKTIFDKFGVAYPRNGMTWEETYELAKKLTRNEGGVQYRGLEPDGAVRVSSVLSLGYVDPKTNKASVNTDSWKNVFDLLKKIYEIPGNGEVKLSGNAINQFAKDETLAMYPSLNLLSNLKDEKKLNWDIVQYPSFKELPNTGMQVDEYILHITKQSKYKDQAFQVLATLLSEDVQKEIARVGRIPTLTGKDIEEEFGKSLDFTKGKNLKAAFLSQPSKPFPVTKYDARAKQIILESMNSVVKGAKDINTALRESEENINVYIASQ</sequence>
<proteinExistence type="inferred from homology"/>
<comment type="subcellular location">
    <subcellularLocation>
        <location evidence="1">Cell envelope</location>
    </subcellularLocation>
</comment>
<evidence type="ECO:0000256" key="2">
    <source>
        <dbReference type="ARBA" id="ARBA00008520"/>
    </source>
</evidence>
<comment type="similarity">
    <text evidence="2">Belongs to the bacterial solute-binding protein 1 family.</text>
</comment>
<keyword evidence="4" id="KW-0732">Signal</keyword>
<evidence type="ECO:0000313" key="5">
    <source>
        <dbReference type="EMBL" id="MFB9756255.1"/>
    </source>
</evidence>
<evidence type="ECO:0000256" key="1">
    <source>
        <dbReference type="ARBA" id="ARBA00004196"/>
    </source>
</evidence>
<dbReference type="PANTHER" id="PTHR43649:SF31">
    <property type="entry name" value="SN-GLYCEROL-3-PHOSPHATE-BINDING PERIPLASMIC PROTEIN UGPB"/>
    <property type="match status" value="1"/>
</dbReference>
<evidence type="ECO:0000313" key="6">
    <source>
        <dbReference type="Proteomes" id="UP001589619"/>
    </source>
</evidence>
<reference evidence="5 6" key="1">
    <citation type="submission" date="2024-09" db="EMBL/GenBank/DDBJ databases">
        <authorList>
            <person name="Sun Q."/>
            <person name="Mori K."/>
        </authorList>
    </citation>
    <scope>NUCLEOTIDE SEQUENCE [LARGE SCALE GENOMIC DNA]</scope>
    <source>
        <strain evidence="5 6">JCM 12520</strain>
    </source>
</reference>